<evidence type="ECO:0000259" key="1">
    <source>
        <dbReference type="PROSITE" id="PS51350"/>
    </source>
</evidence>
<dbReference type="AlphaFoldDB" id="A0A6J5DFS4"/>
<organism evidence="2 3">
    <name type="scientific">Burkholderia paludis</name>
    <dbReference type="NCBI Taxonomy" id="1506587"/>
    <lineage>
        <taxon>Bacteria</taxon>
        <taxon>Pseudomonadati</taxon>
        <taxon>Pseudomonadota</taxon>
        <taxon>Betaproteobacteria</taxon>
        <taxon>Burkholderiales</taxon>
        <taxon>Burkholderiaceae</taxon>
        <taxon>Burkholderia</taxon>
        <taxon>Burkholderia cepacia complex</taxon>
    </lineage>
</organism>
<proteinExistence type="predicted"/>
<protein>
    <submittedName>
        <fullName evidence="2">Aldolase</fullName>
    </submittedName>
</protein>
<evidence type="ECO:0000313" key="3">
    <source>
        <dbReference type="Proteomes" id="UP000494330"/>
    </source>
</evidence>
<dbReference type="EMBL" id="CABVQD010000016">
    <property type="protein sequence ID" value="VWB94767.1"/>
    <property type="molecule type" value="Genomic_DNA"/>
</dbReference>
<name>A0A6J5DFS4_9BURK</name>
<gene>
    <name evidence="2" type="ORF">BPA30113_04421</name>
</gene>
<dbReference type="RefSeq" id="WP_031401186.1">
    <property type="nucleotide sequence ID" value="NZ_CABVQD010000016.1"/>
</dbReference>
<evidence type="ECO:0000313" key="2">
    <source>
        <dbReference type="EMBL" id="VWB94767.1"/>
    </source>
</evidence>
<accession>A0A6J5DFS4</accession>
<dbReference type="PROSITE" id="PS51350">
    <property type="entry name" value="PTS_HPR_DOM"/>
    <property type="match status" value="1"/>
</dbReference>
<dbReference type="Proteomes" id="UP000494330">
    <property type="component" value="Unassembled WGS sequence"/>
</dbReference>
<dbReference type="Gene3D" id="3.30.1340.10">
    <property type="entry name" value="HPr-like"/>
    <property type="match status" value="1"/>
</dbReference>
<feature type="domain" description="HPr" evidence="1">
    <location>
        <begin position="1"/>
        <end position="87"/>
    </location>
</feature>
<reference evidence="2 3" key="1">
    <citation type="submission" date="2019-09" db="EMBL/GenBank/DDBJ databases">
        <authorList>
            <person name="Depoorter E."/>
        </authorList>
    </citation>
    <scope>NUCLEOTIDE SEQUENCE [LARGE SCALE GENOMIC DNA]</scope>
    <source>
        <strain evidence="2">LMG 30113</strain>
    </source>
</reference>
<dbReference type="InterPro" id="IPR035895">
    <property type="entry name" value="HPr-like_sf"/>
</dbReference>
<sequence>MATVVYIQLGPAWNRNRGSAAREAAVDAARRFESDIRLIANGHDGNAKDSAAIASLQVHGGTSAQVLATGPDEEAALQALLPLLQAR</sequence>
<dbReference type="Pfam" id="PF00381">
    <property type="entry name" value="PTS-HPr"/>
    <property type="match status" value="1"/>
</dbReference>
<keyword evidence="3" id="KW-1185">Reference proteome</keyword>
<dbReference type="InterPro" id="IPR000032">
    <property type="entry name" value="HPr-like"/>
</dbReference>
<dbReference type="SUPFAM" id="SSF55594">
    <property type="entry name" value="HPr-like"/>
    <property type="match status" value="1"/>
</dbReference>